<protein>
    <submittedName>
        <fullName evidence="2">Uncharacterized protein</fullName>
    </submittedName>
</protein>
<dbReference type="Pfam" id="PF19941">
    <property type="entry name" value="DUF6403"/>
    <property type="match status" value="1"/>
</dbReference>
<name>A0ABP7I1X4_9PSEU</name>
<organism evidence="2 3">
    <name type="scientific">Amycolatopsis tucumanensis</name>
    <dbReference type="NCBI Taxonomy" id="401106"/>
    <lineage>
        <taxon>Bacteria</taxon>
        <taxon>Bacillati</taxon>
        <taxon>Actinomycetota</taxon>
        <taxon>Actinomycetes</taxon>
        <taxon>Pseudonocardiales</taxon>
        <taxon>Pseudonocardiaceae</taxon>
        <taxon>Amycolatopsis</taxon>
    </lineage>
</organism>
<dbReference type="InterPro" id="IPR045645">
    <property type="entry name" value="DUF6403"/>
</dbReference>
<sequence>MLPRWRDRRRSTGTAWSSARAAVVRAQISRDAARTDVEEAEHLLAKAERLLADGGGTGAAETAEHAARRADQLWRDA</sequence>
<keyword evidence="3" id="KW-1185">Reference proteome</keyword>
<evidence type="ECO:0000313" key="2">
    <source>
        <dbReference type="EMBL" id="GAA3805038.1"/>
    </source>
</evidence>
<evidence type="ECO:0000256" key="1">
    <source>
        <dbReference type="SAM" id="MobiDB-lite"/>
    </source>
</evidence>
<gene>
    <name evidence="2" type="ORF">GCM10022380_23300</name>
</gene>
<feature type="region of interest" description="Disordered" evidence="1">
    <location>
        <begin position="55"/>
        <end position="77"/>
    </location>
</feature>
<comment type="caution">
    <text evidence="2">The sequence shown here is derived from an EMBL/GenBank/DDBJ whole genome shotgun (WGS) entry which is preliminary data.</text>
</comment>
<dbReference type="Proteomes" id="UP001501624">
    <property type="component" value="Unassembled WGS sequence"/>
</dbReference>
<accession>A0ABP7I1X4</accession>
<reference evidence="3" key="1">
    <citation type="journal article" date="2019" name="Int. J. Syst. Evol. Microbiol.">
        <title>The Global Catalogue of Microorganisms (GCM) 10K type strain sequencing project: providing services to taxonomists for standard genome sequencing and annotation.</title>
        <authorList>
            <consortium name="The Broad Institute Genomics Platform"/>
            <consortium name="The Broad Institute Genome Sequencing Center for Infectious Disease"/>
            <person name="Wu L."/>
            <person name="Ma J."/>
        </authorList>
    </citation>
    <scope>NUCLEOTIDE SEQUENCE [LARGE SCALE GENOMIC DNA]</scope>
    <source>
        <strain evidence="3">JCM 17017</strain>
    </source>
</reference>
<evidence type="ECO:0000313" key="3">
    <source>
        <dbReference type="Proteomes" id="UP001501624"/>
    </source>
</evidence>
<feature type="compositionally biased region" description="Basic and acidic residues" evidence="1">
    <location>
        <begin position="62"/>
        <end position="77"/>
    </location>
</feature>
<dbReference type="EMBL" id="BAABCM010000002">
    <property type="protein sequence ID" value="GAA3805038.1"/>
    <property type="molecule type" value="Genomic_DNA"/>
</dbReference>
<proteinExistence type="predicted"/>